<organism evidence="1 2">
    <name type="scientific">Candidatus Kaiserbacteria bacterium RIFCSPHIGHO2_02_FULL_56_30</name>
    <dbReference type="NCBI Taxonomy" id="1798499"/>
    <lineage>
        <taxon>Bacteria</taxon>
        <taxon>Candidatus Kaiseribacteriota</taxon>
    </lineage>
</organism>
<evidence type="ECO:0000313" key="1">
    <source>
        <dbReference type="EMBL" id="OGG68410.1"/>
    </source>
</evidence>
<gene>
    <name evidence="1" type="ORF">A3C95_01755</name>
</gene>
<dbReference type="AlphaFoldDB" id="A0A1F6E4E1"/>
<comment type="caution">
    <text evidence="1">The sequence shown here is derived from an EMBL/GenBank/DDBJ whole genome shotgun (WGS) entry which is preliminary data.</text>
</comment>
<proteinExistence type="predicted"/>
<evidence type="ECO:0000313" key="2">
    <source>
        <dbReference type="Proteomes" id="UP000177107"/>
    </source>
</evidence>
<reference evidence="1 2" key="1">
    <citation type="journal article" date="2016" name="Nat. Commun.">
        <title>Thousands of microbial genomes shed light on interconnected biogeochemical processes in an aquifer system.</title>
        <authorList>
            <person name="Anantharaman K."/>
            <person name="Brown C.T."/>
            <person name="Hug L.A."/>
            <person name="Sharon I."/>
            <person name="Castelle C.J."/>
            <person name="Probst A.J."/>
            <person name="Thomas B.C."/>
            <person name="Singh A."/>
            <person name="Wilkins M.J."/>
            <person name="Karaoz U."/>
            <person name="Brodie E.L."/>
            <person name="Williams K.H."/>
            <person name="Hubbard S.S."/>
            <person name="Banfield J.F."/>
        </authorList>
    </citation>
    <scope>NUCLEOTIDE SEQUENCE [LARGE SCALE GENOMIC DNA]</scope>
</reference>
<protein>
    <submittedName>
        <fullName evidence="1">Uncharacterized protein</fullName>
    </submittedName>
</protein>
<accession>A0A1F6E4E1</accession>
<sequence>MSAREDRMQKSVVFSTPQQDGEPVFAVWLARMTACPSFEVKLITTVSPAQLRIDYECDEDEEYKAHAQFELPL</sequence>
<name>A0A1F6E4E1_9BACT</name>
<dbReference type="EMBL" id="MFLM01000009">
    <property type="protein sequence ID" value="OGG68410.1"/>
    <property type="molecule type" value="Genomic_DNA"/>
</dbReference>
<dbReference type="Proteomes" id="UP000177107">
    <property type="component" value="Unassembled WGS sequence"/>
</dbReference>
<dbReference type="STRING" id="1798499.A3C95_01755"/>